<feature type="region of interest" description="Disordered" evidence="1">
    <location>
        <begin position="137"/>
        <end position="183"/>
    </location>
</feature>
<proteinExistence type="predicted"/>
<name>Q871Z8_NEUCS</name>
<sequence length="183" mass="19752">MSPIDGVGVLLGYGKEHDQTYLTNSIRRQPTPKSLLSLLRADFGLDIAKSGRMTGSIRMNVIFSKPRLVIYGSLAFDDRQERGAGGLEREGAKWSSPNSSREKLGIGPEAPPDNPVVNFMMSETRIRKDGSQGFRVACQGSQDSTRSATGIRGKSTETKEGIPMIISGGSRPDDKRIISPGAV</sequence>
<evidence type="ECO:0000256" key="1">
    <source>
        <dbReference type="SAM" id="MobiDB-lite"/>
    </source>
</evidence>
<feature type="compositionally biased region" description="Basic and acidic residues" evidence="1">
    <location>
        <begin position="82"/>
        <end position="92"/>
    </location>
</feature>
<protein>
    <submittedName>
        <fullName evidence="2">Uncharacterized protein B10N12.020</fullName>
    </submittedName>
</protein>
<dbReference type="EMBL" id="BX294015">
    <property type="protein sequence ID" value="CAD70836.1"/>
    <property type="molecule type" value="Genomic_DNA"/>
</dbReference>
<evidence type="ECO:0000313" key="2">
    <source>
        <dbReference type="EMBL" id="CAD70836.1"/>
    </source>
</evidence>
<accession>Q871Z8</accession>
<reference evidence="2" key="2">
    <citation type="submission" date="2003-03" db="EMBL/GenBank/DDBJ databases">
        <authorList>
            <person name="German Neurospora genome project"/>
        </authorList>
    </citation>
    <scope>NUCLEOTIDE SEQUENCE</scope>
</reference>
<organism evidence="2">
    <name type="scientific">Neurospora crassa</name>
    <dbReference type="NCBI Taxonomy" id="5141"/>
    <lineage>
        <taxon>Eukaryota</taxon>
        <taxon>Fungi</taxon>
        <taxon>Dikarya</taxon>
        <taxon>Ascomycota</taxon>
        <taxon>Pezizomycotina</taxon>
        <taxon>Sordariomycetes</taxon>
        <taxon>Sordariomycetidae</taxon>
        <taxon>Sordariales</taxon>
        <taxon>Sordariaceae</taxon>
        <taxon>Neurospora</taxon>
    </lineage>
</organism>
<reference evidence="2" key="1">
    <citation type="submission" date="2003-03" db="EMBL/GenBank/DDBJ databases">
        <authorList>
            <person name="Schulte U."/>
            <person name="Aign V."/>
            <person name="Hoheisel J."/>
            <person name="Brandt P."/>
            <person name="Fartmann B."/>
            <person name="Holland R."/>
            <person name="Nyakatura G."/>
            <person name="Mewes H.W."/>
            <person name="Mannhaupt G."/>
        </authorList>
    </citation>
    <scope>NUCLEOTIDE SEQUENCE</scope>
</reference>
<gene>
    <name evidence="2" type="primary">B10N12.020</name>
</gene>
<feature type="compositionally biased region" description="Polar residues" evidence="1">
    <location>
        <begin position="139"/>
        <end position="148"/>
    </location>
</feature>
<feature type="region of interest" description="Disordered" evidence="1">
    <location>
        <begin position="82"/>
        <end position="114"/>
    </location>
</feature>
<dbReference type="HOGENOM" id="CLU_1518309_0_0_1"/>
<dbReference type="AlphaFoldDB" id="Q871Z8"/>